<accession>A0A5C6S4E3</accession>
<feature type="signal peptide" evidence="2">
    <location>
        <begin position="1"/>
        <end position="20"/>
    </location>
</feature>
<proteinExistence type="predicted"/>
<dbReference type="AlphaFoldDB" id="A0A5C6S4E3"/>
<evidence type="ECO:0000256" key="1">
    <source>
        <dbReference type="SAM" id="MobiDB-lite"/>
    </source>
</evidence>
<gene>
    <name evidence="4" type="ORF">FQV27_10435</name>
</gene>
<feature type="chain" id="PRO_5022764623" description="PepSY domain-containing protein" evidence="2">
    <location>
        <begin position="21"/>
        <end position="206"/>
    </location>
</feature>
<dbReference type="Gene3D" id="3.10.450.40">
    <property type="match status" value="1"/>
</dbReference>
<name>A0A5C6S4E3_9RHOB</name>
<feature type="domain" description="PepSY" evidence="3">
    <location>
        <begin position="48"/>
        <end position="100"/>
    </location>
</feature>
<evidence type="ECO:0000313" key="4">
    <source>
        <dbReference type="EMBL" id="TXB69356.1"/>
    </source>
</evidence>
<sequence>MKRKLVTLMTAGAVSAAALAGGAAFADSHQNDQAEVQAFLGASQDIAAAINAAETATSGKAVAAEFDDKNGTGFYEVDTIANGKQVSVEVDASTGKVIKTNDEGDVANADEDDIVDPAQLGAPLAQLVATAEQNGSGKVMSISAEHDGGANGTVEVELANTDGTTQEFAMAADGTLTQKAADDGEKGENGEDGEQGEQGEGAETAG</sequence>
<dbReference type="Proteomes" id="UP000321562">
    <property type="component" value="Unassembled WGS sequence"/>
</dbReference>
<keyword evidence="2" id="KW-0732">Signal</keyword>
<keyword evidence="5" id="KW-1185">Reference proteome</keyword>
<feature type="compositionally biased region" description="Basic and acidic residues" evidence="1">
    <location>
        <begin position="180"/>
        <end position="189"/>
    </location>
</feature>
<reference evidence="4 5" key="1">
    <citation type="submission" date="2019-08" db="EMBL/GenBank/DDBJ databases">
        <authorList>
            <person name="Ye J."/>
        </authorList>
    </citation>
    <scope>NUCLEOTIDE SEQUENCE [LARGE SCALE GENOMIC DNA]</scope>
    <source>
        <strain evidence="4 5">TK008</strain>
    </source>
</reference>
<evidence type="ECO:0000259" key="3">
    <source>
        <dbReference type="Pfam" id="PF03413"/>
    </source>
</evidence>
<organism evidence="4 5">
    <name type="scientific">Paracoccus aurantiacus</name>
    <dbReference type="NCBI Taxonomy" id="2599412"/>
    <lineage>
        <taxon>Bacteria</taxon>
        <taxon>Pseudomonadati</taxon>
        <taxon>Pseudomonadota</taxon>
        <taxon>Alphaproteobacteria</taxon>
        <taxon>Rhodobacterales</taxon>
        <taxon>Paracoccaceae</taxon>
        <taxon>Paracoccus</taxon>
    </lineage>
</organism>
<dbReference type="RefSeq" id="WP_147098087.1">
    <property type="nucleotide sequence ID" value="NZ_JBHUFH010000011.1"/>
</dbReference>
<protein>
    <recommendedName>
        <fullName evidence="3">PepSY domain-containing protein</fullName>
    </recommendedName>
</protein>
<feature type="region of interest" description="Disordered" evidence="1">
    <location>
        <begin position="172"/>
        <end position="206"/>
    </location>
</feature>
<evidence type="ECO:0000256" key="2">
    <source>
        <dbReference type="SAM" id="SignalP"/>
    </source>
</evidence>
<dbReference type="OrthoDB" id="7775291at2"/>
<dbReference type="EMBL" id="VOPL01000003">
    <property type="protein sequence ID" value="TXB69356.1"/>
    <property type="molecule type" value="Genomic_DNA"/>
</dbReference>
<comment type="caution">
    <text evidence="4">The sequence shown here is derived from an EMBL/GenBank/DDBJ whole genome shotgun (WGS) entry which is preliminary data.</text>
</comment>
<dbReference type="Pfam" id="PF03413">
    <property type="entry name" value="PepSY"/>
    <property type="match status" value="1"/>
</dbReference>
<dbReference type="InterPro" id="IPR025711">
    <property type="entry name" value="PepSY"/>
</dbReference>
<evidence type="ECO:0000313" key="5">
    <source>
        <dbReference type="Proteomes" id="UP000321562"/>
    </source>
</evidence>